<organism evidence="1 2">
    <name type="scientific">Rhodonellum psychrophilum GCM71 = DSM 17998</name>
    <dbReference type="NCBI Taxonomy" id="1123057"/>
    <lineage>
        <taxon>Bacteria</taxon>
        <taxon>Pseudomonadati</taxon>
        <taxon>Bacteroidota</taxon>
        <taxon>Cytophagia</taxon>
        <taxon>Cytophagales</taxon>
        <taxon>Cytophagaceae</taxon>
        <taxon>Rhodonellum</taxon>
    </lineage>
</organism>
<proteinExistence type="predicted"/>
<dbReference type="Proteomes" id="UP000016843">
    <property type="component" value="Unassembled WGS sequence"/>
</dbReference>
<reference evidence="1 2" key="1">
    <citation type="journal article" date="2013" name="Genome Announc.">
        <title>Draft Genome Sequence of the Psychrophilic and Alkaliphilic Rhodonellum psychrophilum Strain GCM71T.</title>
        <authorList>
            <person name="Hauptmann A.L."/>
            <person name="Glaring M.A."/>
            <person name="Hallin P.F."/>
            <person name="Prieme A."/>
            <person name="Stougaard P."/>
        </authorList>
    </citation>
    <scope>NUCLEOTIDE SEQUENCE [LARGE SCALE GENOMIC DNA]</scope>
    <source>
        <strain evidence="1 2">GCM71</strain>
    </source>
</reference>
<gene>
    <name evidence="1" type="ORF">P872_22560</name>
</gene>
<evidence type="ECO:0000313" key="2">
    <source>
        <dbReference type="Proteomes" id="UP000016843"/>
    </source>
</evidence>
<keyword evidence="2" id="KW-1185">Reference proteome</keyword>
<evidence type="ECO:0000313" key="1">
    <source>
        <dbReference type="EMBL" id="ERM84846.1"/>
    </source>
</evidence>
<dbReference type="AlphaFoldDB" id="U5C7D3"/>
<dbReference type="EMBL" id="AWXR01000001">
    <property type="protein sequence ID" value="ERM84846.1"/>
    <property type="molecule type" value="Genomic_DNA"/>
</dbReference>
<protein>
    <submittedName>
        <fullName evidence="1">Uncharacterized protein</fullName>
    </submittedName>
</protein>
<sequence length="44" mass="5057">MHKGKSNLWQNPFLQINILLGDYQKKSFPKTKEFGFGEGQVSKS</sequence>
<accession>U5C7D3</accession>
<name>U5C7D3_9BACT</name>
<comment type="caution">
    <text evidence="1">The sequence shown here is derived from an EMBL/GenBank/DDBJ whole genome shotgun (WGS) entry which is preliminary data.</text>
</comment>